<dbReference type="InterPro" id="IPR051400">
    <property type="entry name" value="HAD-like_hydrolase"/>
</dbReference>
<dbReference type="EMBL" id="JAPJZH010000026">
    <property type="protein sequence ID" value="MDA4848645.1"/>
    <property type="molecule type" value="Genomic_DNA"/>
</dbReference>
<evidence type="ECO:0000256" key="3">
    <source>
        <dbReference type="ARBA" id="ARBA00022842"/>
    </source>
</evidence>
<dbReference type="PANTHER" id="PTHR46470">
    <property type="entry name" value="N-ACYLNEURAMINATE-9-PHOSPHATASE"/>
    <property type="match status" value="1"/>
</dbReference>
<dbReference type="Gene3D" id="1.10.150.520">
    <property type="match status" value="1"/>
</dbReference>
<name>A0ABT4VVB2_9HYPH</name>
<dbReference type="Gene3D" id="3.40.50.1000">
    <property type="entry name" value="HAD superfamily/HAD-like"/>
    <property type="match status" value="1"/>
</dbReference>
<gene>
    <name evidence="4" type="ORF">OOZ53_25035</name>
</gene>
<evidence type="ECO:0000313" key="4">
    <source>
        <dbReference type="EMBL" id="MDA4848645.1"/>
    </source>
</evidence>
<keyword evidence="3" id="KW-0460">Magnesium</keyword>
<dbReference type="RefSeq" id="WP_271092519.1">
    <property type="nucleotide sequence ID" value="NZ_JAPJZH010000026.1"/>
</dbReference>
<keyword evidence="1" id="KW-0479">Metal-binding</keyword>
<evidence type="ECO:0000256" key="1">
    <source>
        <dbReference type="ARBA" id="ARBA00022723"/>
    </source>
</evidence>
<dbReference type="Proteomes" id="UP001148313">
    <property type="component" value="Unassembled WGS sequence"/>
</dbReference>
<dbReference type="SFLD" id="SFLDS00003">
    <property type="entry name" value="Haloacid_Dehalogenase"/>
    <property type="match status" value="1"/>
</dbReference>
<keyword evidence="2 4" id="KW-0378">Hydrolase</keyword>
<dbReference type="SFLD" id="SFLDG01129">
    <property type="entry name" value="C1.5:_HAD__Beta-PGM__Phosphata"/>
    <property type="match status" value="1"/>
</dbReference>
<dbReference type="Pfam" id="PF13419">
    <property type="entry name" value="HAD_2"/>
    <property type="match status" value="1"/>
</dbReference>
<keyword evidence="5" id="KW-1185">Reference proteome</keyword>
<dbReference type="PANTHER" id="PTHR46470:SF2">
    <property type="entry name" value="GLYCERALDEHYDE 3-PHOSPHATE PHOSPHATASE"/>
    <property type="match status" value="1"/>
</dbReference>
<dbReference type="GO" id="GO:0016787">
    <property type="term" value="F:hydrolase activity"/>
    <property type="evidence" value="ECO:0007669"/>
    <property type="project" value="UniProtKB-KW"/>
</dbReference>
<dbReference type="SUPFAM" id="SSF56784">
    <property type="entry name" value="HAD-like"/>
    <property type="match status" value="1"/>
</dbReference>
<dbReference type="InterPro" id="IPR036412">
    <property type="entry name" value="HAD-like_sf"/>
</dbReference>
<evidence type="ECO:0000313" key="5">
    <source>
        <dbReference type="Proteomes" id="UP001148313"/>
    </source>
</evidence>
<accession>A0ABT4VVB2</accession>
<dbReference type="InterPro" id="IPR023214">
    <property type="entry name" value="HAD_sf"/>
</dbReference>
<protein>
    <submittedName>
        <fullName evidence="4">HAD family hydrolase</fullName>
    </submittedName>
</protein>
<comment type="caution">
    <text evidence="4">The sequence shown here is derived from an EMBL/GenBank/DDBJ whole genome shotgun (WGS) entry which is preliminary data.</text>
</comment>
<sequence>MILIFDLDDTLYDERSFVISGLRAVANHGEAEFGWDAETSLQFMTGILDRKGRGSIFDDWLAAQGECTRGRVKECVKVYRHHRPALSLFPAARAVLDRYRTVFPLYLVTDGHKIVQKNKVDALGLWPDFRRVMITNRFGRHNAKPSTHCFERIRKGERCDWSDMIYVGDNPSKDFVNLNRIGARTVRVLTGIHRDRKASPEFDAQNTITDLDALPALLDELIAAAT</sequence>
<organism evidence="4 5">
    <name type="scientific">Hoeflea poritis</name>
    <dbReference type="NCBI Taxonomy" id="2993659"/>
    <lineage>
        <taxon>Bacteria</taxon>
        <taxon>Pseudomonadati</taxon>
        <taxon>Pseudomonadota</taxon>
        <taxon>Alphaproteobacteria</taxon>
        <taxon>Hyphomicrobiales</taxon>
        <taxon>Rhizobiaceae</taxon>
        <taxon>Hoeflea</taxon>
    </lineage>
</organism>
<dbReference type="InterPro" id="IPR041492">
    <property type="entry name" value="HAD_2"/>
</dbReference>
<reference evidence="4" key="1">
    <citation type="submission" date="2022-11" db="EMBL/GenBank/DDBJ databases">
        <title>Hoeflea poritis sp. nov., isolated from scleractinian coral Porites lutea.</title>
        <authorList>
            <person name="Zhang G."/>
            <person name="Wei Q."/>
            <person name="Cai L."/>
        </authorList>
    </citation>
    <scope>NUCLEOTIDE SEQUENCE</scope>
    <source>
        <strain evidence="4">E7-10</strain>
    </source>
</reference>
<evidence type="ECO:0000256" key="2">
    <source>
        <dbReference type="ARBA" id="ARBA00022801"/>
    </source>
</evidence>
<proteinExistence type="predicted"/>